<comment type="caution">
    <text evidence="2">The sequence shown here is derived from an EMBL/GenBank/DDBJ whole genome shotgun (WGS) entry which is preliminary data.</text>
</comment>
<dbReference type="Proteomes" id="UP000006443">
    <property type="component" value="Unassembled WGS sequence"/>
</dbReference>
<proteinExistence type="predicted"/>
<accession>C0GEA9</accession>
<reference evidence="2 3" key="1">
    <citation type="submission" date="2009-02" db="EMBL/GenBank/DDBJ databases">
        <title>Sequencing of the draft genome and assembly of Dethiobacter alkaliphilus AHT 1.</title>
        <authorList>
            <consortium name="US DOE Joint Genome Institute (JGI-PGF)"/>
            <person name="Lucas S."/>
            <person name="Copeland A."/>
            <person name="Lapidus A."/>
            <person name="Glavina del Rio T."/>
            <person name="Dalin E."/>
            <person name="Tice H."/>
            <person name="Bruce D."/>
            <person name="Goodwin L."/>
            <person name="Pitluck S."/>
            <person name="Larimer F."/>
            <person name="Land M.L."/>
            <person name="Hauser L."/>
            <person name="Muyzer G."/>
        </authorList>
    </citation>
    <scope>NUCLEOTIDE SEQUENCE [LARGE SCALE GENOMIC DNA]</scope>
    <source>
        <strain evidence="2 3">AHT 1</strain>
    </source>
</reference>
<protein>
    <submittedName>
        <fullName evidence="2">Uncharacterized protein</fullName>
    </submittedName>
</protein>
<feature type="transmembrane region" description="Helical" evidence="1">
    <location>
        <begin position="144"/>
        <end position="162"/>
    </location>
</feature>
<evidence type="ECO:0000256" key="1">
    <source>
        <dbReference type="SAM" id="Phobius"/>
    </source>
</evidence>
<feature type="transmembrane region" description="Helical" evidence="1">
    <location>
        <begin position="168"/>
        <end position="189"/>
    </location>
</feature>
<organism evidence="2 3">
    <name type="scientific">Dethiobacter alkaliphilus AHT 1</name>
    <dbReference type="NCBI Taxonomy" id="555088"/>
    <lineage>
        <taxon>Bacteria</taxon>
        <taxon>Bacillati</taxon>
        <taxon>Bacillota</taxon>
        <taxon>Dethiobacteria</taxon>
        <taxon>Dethiobacterales</taxon>
        <taxon>Dethiobacteraceae</taxon>
        <taxon>Dethiobacter</taxon>
    </lineage>
</organism>
<evidence type="ECO:0000313" key="3">
    <source>
        <dbReference type="Proteomes" id="UP000006443"/>
    </source>
</evidence>
<dbReference type="eggNOG" id="ENOG5032RHJ">
    <property type="taxonomic scope" value="Bacteria"/>
</dbReference>
<evidence type="ECO:0000313" key="2">
    <source>
        <dbReference type="EMBL" id="EEG78403.1"/>
    </source>
</evidence>
<keyword evidence="1" id="KW-0812">Transmembrane</keyword>
<dbReference type="EMBL" id="ACJM01000003">
    <property type="protein sequence ID" value="EEG78403.1"/>
    <property type="molecule type" value="Genomic_DNA"/>
</dbReference>
<name>C0GEA9_DETAL</name>
<keyword evidence="1" id="KW-1133">Transmembrane helix</keyword>
<gene>
    <name evidence="2" type="ORF">DealDRAFT_0818</name>
</gene>
<keyword evidence="1" id="KW-0472">Membrane</keyword>
<dbReference type="AlphaFoldDB" id="C0GEA9"/>
<sequence length="219" mass="26081">MYVFFSHSSVPCITTHWKANNVYVRTFAGVKAVRKKRYFQNLYKFEKEGNKYLIEVALDDYDDVYDDWDPTPFKKRDIEDEFNDYIFNSSEDIPLNYEIGIVLYLPDEKKDEKKEAALISAYQNFYNYAVLRLCKVTSALHRRIVSNLVLSGSFLSFGYFWGGTAGSILLGVMHEGIIIGGWVFLWEFFTNFFMRRRELHEEYKLYDRLFKAEIRFVYH</sequence>
<keyword evidence="3" id="KW-1185">Reference proteome</keyword>